<name>A0A375C7B9_9BURK</name>
<gene>
    <name evidence="2" type="primary">kpsS</name>
    <name evidence="2" type="ORF">CBM2589_A70294</name>
</gene>
<dbReference type="CDD" id="cd16441">
    <property type="entry name" value="beta_Kdo_transferase_KpsS"/>
    <property type="match status" value="1"/>
</dbReference>
<dbReference type="EMBL" id="OFSP01000037">
    <property type="protein sequence ID" value="SOY64178.1"/>
    <property type="molecule type" value="Genomic_DNA"/>
</dbReference>
<comment type="caution">
    <text evidence="2">The sequence shown here is derived from an EMBL/GenBank/DDBJ whole genome shotgun (WGS) entry which is preliminary data.</text>
</comment>
<protein>
    <submittedName>
        <fullName evidence="2">Capsule polysaccharide export protein</fullName>
    </submittedName>
</protein>
<dbReference type="AlphaFoldDB" id="A0A375C7B9"/>
<reference evidence="2" key="1">
    <citation type="submission" date="2018-01" db="EMBL/GenBank/DDBJ databases">
        <authorList>
            <person name="Clerissi C."/>
        </authorList>
    </citation>
    <scope>NUCLEOTIDE SEQUENCE</scope>
    <source>
        <strain evidence="2">Cupriavidus taiwanensis STM 3521</strain>
    </source>
</reference>
<dbReference type="Proteomes" id="UP000256297">
    <property type="component" value="Chromosome CBM2589_a"/>
</dbReference>
<dbReference type="InterPro" id="IPR007833">
    <property type="entry name" value="Capsule_polysaccharide_synth"/>
</dbReference>
<dbReference type="GO" id="GO:0015774">
    <property type="term" value="P:polysaccharide transport"/>
    <property type="evidence" value="ECO:0007669"/>
    <property type="project" value="InterPro"/>
</dbReference>
<evidence type="ECO:0000256" key="1">
    <source>
        <dbReference type="SAM" id="MobiDB-lite"/>
    </source>
</evidence>
<dbReference type="GO" id="GO:0000271">
    <property type="term" value="P:polysaccharide biosynthetic process"/>
    <property type="evidence" value="ECO:0007669"/>
    <property type="project" value="InterPro"/>
</dbReference>
<sequence length="479" mass="54683">MLMFREGGHDSGSNHAALSGHARTGAVKHASLQGSRGLERAGLHQLARYQHVLLLQGPNGPFFARLRKYLELAGRRVSKVNFNGGDDFFYRRGAIERFTQPMPAWEAFLRKLLVEQRIDAIVVFGSSRRHHRIAARLAKELEIAYWVFEEGYVRPDYITLEEGGVNADSPIAAWELDSVPAVPRPAQKRHFTHAFARMAWYSFLYFGSGIARRMTYPHYRHHKPFGFHEIALWLRAAYRKHRYRAQEREIKARLLADNHPPFFLVALQVYNDSQIRVHSPWRRIEDFIEWTIYSFANNAPADCLLVIKHHPMDRGHTNYKRAIADCAARFGATERVVYIHDAHLPSLLHRCSGLITVNSTTGLQALYHRVPVIALGRCFYAKPGITYQGSLDRFWSECPPVDTRAFTRFRNGLIHGSQVNSSFYADKSVGELTQRHHRFWRRCCQLASAAGLVAVDAYGGLDFASMTRWVSAVVVSLVG</sequence>
<evidence type="ECO:0000313" key="2">
    <source>
        <dbReference type="EMBL" id="SOY64178.1"/>
    </source>
</evidence>
<feature type="region of interest" description="Disordered" evidence="1">
    <location>
        <begin position="1"/>
        <end position="20"/>
    </location>
</feature>
<organism evidence="2">
    <name type="scientific">Cupriavidus taiwanensis</name>
    <dbReference type="NCBI Taxonomy" id="164546"/>
    <lineage>
        <taxon>Bacteria</taxon>
        <taxon>Pseudomonadati</taxon>
        <taxon>Pseudomonadota</taxon>
        <taxon>Betaproteobacteria</taxon>
        <taxon>Burkholderiales</taxon>
        <taxon>Burkholderiaceae</taxon>
        <taxon>Cupriavidus</taxon>
    </lineage>
</organism>
<dbReference type="Pfam" id="PF05159">
    <property type="entry name" value="Capsule_synth"/>
    <property type="match status" value="1"/>
</dbReference>
<accession>A0A375C7B9</accession>
<proteinExistence type="predicted"/>